<name>A0A4P6XML2_9ASCO</name>
<protein>
    <submittedName>
        <fullName evidence="7">Transmembrane adaptor Erv26</fullName>
    </submittedName>
</protein>
<evidence type="ECO:0000313" key="7">
    <source>
        <dbReference type="EMBL" id="QBM86854.1"/>
    </source>
</evidence>
<evidence type="ECO:0000256" key="1">
    <source>
        <dbReference type="ARBA" id="ARBA00004141"/>
    </source>
</evidence>
<keyword evidence="5 6" id="KW-0472">Membrane</keyword>
<dbReference type="EMBL" id="CP034457">
    <property type="protein sequence ID" value="QBM86854.1"/>
    <property type="molecule type" value="Genomic_DNA"/>
</dbReference>
<dbReference type="GO" id="GO:0006888">
    <property type="term" value="P:endoplasmic reticulum to Golgi vesicle-mediated transport"/>
    <property type="evidence" value="ECO:0007669"/>
    <property type="project" value="InterPro"/>
</dbReference>
<dbReference type="GO" id="GO:0097020">
    <property type="term" value="F:COPII receptor activity"/>
    <property type="evidence" value="ECO:0007669"/>
    <property type="project" value="InterPro"/>
</dbReference>
<dbReference type="AlphaFoldDB" id="A0A4P6XML2"/>
<comment type="subcellular location">
    <subcellularLocation>
        <location evidence="1">Membrane</location>
        <topology evidence="1">Multi-pass membrane protein</topology>
    </subcellularLocation>
</comment>
<keyword evidence="3 6" id="KW-0812">Transmembrane</keyword>
<dbReference type="GO" id="GO:0005789">
    <property type="term" value="C:endoplasmic reticulum membrane"/>
    <property type="evidence" value="ECO:0007669"/>
    <property type="project" value="TreeGrafter"/>
</dbReference>
<proteinExistence type="inferred from homology"/>
<organism evidence="7 8">
    <name type="scientific">Metschnikowia aff. pulcherrima</name>
    <dbReference type="NCBI Taxonomy" id="2163413"/>
    <lineage>
        <taxon>Eukaryota</taxon>
        <taxon>Fungi</taxon>
        <taxon>Dikarya</taxon>
        <taxon>Ascomycota</taxon>
        <taxon>Saccharomycotina</taxon>
        <taxon>Pichiomycetes</taxon>
        <taxon>Metschnikowiaceae</taxon>
        <taxon>Metschnikowia</taxon>
    </lineage>
</organism>
<evidence type="ECO:0000256" key="3">
    <source>
        <dbReference type="ARBA" id="ARBA00022692"/>
    </source>
</evidence>
<dbReference type="PANTHER" id="PTHR13144:SF0">
    <property type="entry name" value="PROTEIN TEX261"/>
    <property type="match status" value="1"/>
</dbReference>
<sequence length="217" mass="24813">MFLQILSYVGVITGFFLLVLAIALGLYYISEIVEEHTEPTKRVLRKLIYAEIGVSVLLWLFDSFPFKLTVFLMISHAVYLQNLVKFPYVQLTSPIFLLSCALVVANHFLWFNHFHNPYIPPIAERLRPDYQPPRIPLFSEVCSFFGLCVWLIPFALFVSLSAHDNLLPHHIENDANGQGRKKNTGLAKLVVATIRDHVYAISRLFGYELDPTFGTIV</sequence>
<dbReference type="GO" id="GO:0000139">
    <property type="term" value="C:Golgi membrane"/>
    <property type="evidence" value="ECO:0007669"/>
    <property type="project" value="TreeGrafter"/>
</dbReference>
<comment type="similarity">
    <text evidence="2">Belongs to the SVP26 family.</text>
</comment>
<reference evidence="8" key="1">
    <citation type="submission" date="2019-03" db="EMBL/GenBank/DDBJ databases">
        <title>Snf2 controls pulcherriminic acid biosynthesis and connects pigmentation and antifungal activity of the yeast Metschnikowia pulcherrima.</title>
        <authorList>
            <person name="Gore-Lloyd D."/>
            <person name="Sumann I."/>
            <person name="Brachmann A.O."/>
            <person name="Schneeberger K."/>
            <person name="Ortiz-Merino R.A."/>
            <person name="Moreno-Beltran M."/>
            <person name="Schlaefli M."/>
            <person name="Kirner P."/>
            <person name="Santos Kron A."/>
            <person name="Wolfe K.H."/>
            <person name="Piel J."/>
            <person name="Ahrens C.H."/>
            <person name="Henk D."/>
            <person name="Freimoser F.M."/>
        </authorList>
    </citation>
    <scope>NUCLEOTIDE SEQUENCE [LARGE SCALE GENOMIC DNA]</scope>
    <source>
        <strain evidence="8">APC 1.2</strain>
    </source>
</reference>
<feature type="transmembrane region" description="Helical" evidence="6">
    <location>
        <begin position="135"/>
        <end position="158"/>
    </location>
</feature>
<feature type="transmembrane region" description="Helical" evidence="6">
    <location>
        <begin position="6"/>
        <end position="29"/>
    </location>
</feature>
<gene>
    <name evidence="7" type="primary">MPUL0B00440</name>
    <name evidence="7" type="ORF">METSCH_B00440</name>
</gene>
<keyword evidence="8" id="KW-1185">Reference proteome</keyword>
<evidence type="ECO:0000256" key="2">
    <source>
        <dbReference type="ARBA" id="ARBA00008096"/>
    </source>
</evidence>
<evidence type="ECO:0000313" key="8">
    <source>
        <dbReference type="Proteomes" id="UP000292447"/>
    </source>
</evidence>
<feature type="transmembrane region" description="Helical" evidence="6">
    <location>
        <begin position="49"/>
        <end position="74"/>
    </location>
</feature>
<dbReference type="PANTHER" id="PTHR13144">
    <property type="entry name" value="TEX261 PROTEIN"/>
    <property type="match status" value="1"/>
</dbReference>
<accession>A0A4P6XML2</accession>
<evidence type="ECO:0000256" key="6">
    <source>
        <dbReference type="SAM" id="Phobius"/>
    </source>
</evidence>
<evidence type="ECO:0000256" key="5">
    <source>
        <dbReference type="ARBA" id="ARBA00023136"/>
    </source>
</evidence>
<keyword evidence="4 6" id="KW-1133">Transmembrane helix</keyword>
<dbReference type="InterPro" id="IPR007277">
    <property type="entry name" value="Svp26/Tex261"/>
</dbReference>
<evidence type="ECO:0000256" key="4">
    <source>
        <dbReference type="ARBA" id="ARBA00022989"/>
    </source>
</evidence>
<dbReference type="Pfam" id="PF04148">
    <property type="entry name" value="Erv26"/>
    <property type="match status" value="1"/>
</dbReference>
<dbReference type="Proteomes" id="UP000292447">
    <property type="component" value="Chromosome II"/>
</dbReference>
<feature type="transmembrane region" description="Helical" evidence="6">
    <location>
        <begin position="94"/>
        <end position="114"/>
    </location>
</feature>
<dbReference type="STRING" id="2163413.A0A4P6XML2"/>
<dbReference type="GO" id="GO:0030134">
    <property type="term" value="C:COPII-coated ER to Golgi transport vesicle"/>
    <property type="evidence" value="ECO:0007669"/>
    <property type="project" value="TreeGrafter"/>
</dbReference>